<protein>
    <submittedName>
        <fullName evidence="1">Uncharacterized protein</fullName>
    </submittedName>
</protein>
<accession>A0A2W4QNN4</accession>
<gene>
    <name evidence="1" type="ORF">DM484_24020</name>
</gene>
<reference evidence="1 2" key="1">
    <citation type="journal article" date="2018" name="Aquat. Microb. Ecol.">
        <title>Gammaproteobacterial methanotrophs dominate.</title>
        <authorList>
            <person name="Rissanen A.J."/>
            <person name="Saarenheimo J."/>
            <person name="Tiirola M."/>
            <person name="Peura S."/>
            <person name="Aalto S.L."/>
            <person name="Karvinen A."/>
            <person name="Nykanen H."/>
        </authorList>
    </citation>
    <scope>NUCLEOTIDE SEQUENCE [LARGE SCALE GENOMIC DNA]</scope>
    <source>
        <strain evidence="1">AMbin10</strain>
    </source>
</reference>
<sequence length="64" mass="7458">MQEKLIIRLNQLRDEYAEGQRVMGELQDKQTGLQQTLLRISGAIQVLEELLREDAPTEHEPQQE</sequence>
<dbReference type="Proteomes" id="UP000249396">
    <property type="component" value="Unassembled WGS sequence"/>
</dbReference>
<evidence type="ECO:0000313" key="2">
    <source>
        <dbReference type="Proteomes" id="UP000249396"/>
    </source>
</evidence>
<comment type="caution">
    <text evidence="1">The sequence shown here is derived from an EMBL/GenBank/DDBJ whole genome shotgun (WGS) entry which is preliminary data.</text>
</comment>
<name>A0A2W4QNN4_9GAMM</name>
<dbReference type="EMBL" id="QJPH01000475">
    <property type="protein sequence ID" value="PZN72746.1"/>
    <property type="molecule type" value="Genomic_DNA"/>
</dbReference>
<proteinExistence type="predicted"/>
<organism evidence="1 2">
    <name type="scientific">Candidatus Methylumidiphilus alinenensis</name>
    <dbReference type="NCBI Taxonomy" id="2202197"/>
    <lineage>
        <taxon>Bacteria</taxon>
        <taxon>Pseudomonadati</taxon>
        <taxon>Pseudomonadota</taxon>
        <taxon>Gammaproteobacteria</taxon>
        <taxon>Methylococcales</taxon>
        <taxon>Candidatus Methylumidiphilus</taxon>
    </lineage>
</organism>
<dbReference type="AlphaFoldDB" id="A0A2W4QNN4"/>
<evidence type="ECO:0000313" key="1">
    <source>
        <dbReference type="EMBL" id="PZN72746.1"/>
    </source>
</evidence>